<dbReference type="PANTHER" id="PTHR34595">
    <property type="entry name" value="BLR5612 PROTEIN"/>
    <property type="match status" value="1"/>
</dbReference>
<evidence type="ECO:0000313" key="3">
    <source>
        <dbReference type="Proteomes" id="UP000245168"/>
    </source>
</evidence>
<dbReference type="InterPro" id="IPR051680">
    <property type="entry name" value="ATP-dep_Glu-Cys_Ligase-2"/>
</dbReference>
<dbReference type="EMBL" id="QEXV01000001">
    <property type="protein sequence ID" value="PWE18130.1"/>
    <property type="molecule type" value="Genomic_DNA"/>
</dbReference>
<dbReference type="AlphaFoldDB" id="A0A2U2BVW1"/>
<dbReference type="Proteomes" id="UP000245168">
    <property type="component" value="Unassembled WGS sequence"/>
</dbReference>
<accession>A0A2U2BVW1</accession>
<feature type="domain" description="DUF403" evidence="1">
    <location>
        <begin position="17"/>
        <end position="329"/>
    </location>
</feature>
<comment type="caution">
    <text evidence="2">The sequence shown here is derived from an EMBL/GenBank/DDBJ whole genome shotgun (WGS) entry which is preliminary data.</text>
</comment>
<dbReference type="Pfam" id="PF04168">
    <property type="entry name" value="Alpha-E"/>
    <property type="match status" value="1"/>
</dbReference>
<protein>
    <submittedName>
        <fullName evidence="2">Alpha-E domain-containing protein</fullName>
    </submittedName>
</protein>
<reference evidence="3" key="1">
    <citation type="submission" date="2018-05" db="EMBL/GenBank/DDBJ databases">
        <authorList>
            <person name="Liu B.-T."/>
        </authorList>
    </citation>
    <scope>NUCLEOTIDE SEQUENCE [LARGE SCALE GENOMIC DNA]</scope>
    <source>
        <strain evidence="3">WD6-1</strain>
    </source>
</reference>
<dbReference type="PANTHER" id="PTHR34595:SF7">
    <property type="entry name" value="SLL1039 PROTEIN"/>
    <property type="match status" value="1"/>
</dbReference>
<gene>
    <name evidence="2" type="ORF">DDZ18_00495</name>
</gene>
<keyword evidence="3" id="KW-1185">Reference proteome</keyword>
<organism evidence="2 3">
    <name type="scientific">Marinicauda salina</name>
    <dbReference type="NCBI Taxonomy" id="2135793"/>
    <lineage>
        <taxon>Bacteria</taxon>
        <taxon>Pseudomonadati</taxon>
        <taxon>Pseudomonadota</taxon>
        <taxon>Alphaproteobacteria</taxon>
        <taxon>Maricaulales</taxon>
        <taxon>Maricaulaceae</taxon>
        <taxon>Marinicauda</taxon>
    </lineage>
</organism>
<name>A0A2U2BVW1_9PROT</name>
<proteinExistence type="predicted"/>
<evidence type="ECO:0000259" key="1">
    <source>
        <dbReference type="Pfam" id="PF04168"/>
    </source>
</evidence>
<evidence type="ECO:0000313" key="2">
    <source>
        <dbReference type="EMBL" id="PWE18130.1"/>
    </source>
</evidence>
<sequence length="333" mass="37382">MPAKAEGRRIPGSSHNLLSRFAEHAFWLGRYVERAENLARLLAVTESFAAGDDDEAAWASLLHTFVDAEAFAATGKRRTGLNVARWYLIDRTNPGSAVSALGAARENARALRHLIPVEIWKQINMLYGEMAGIRSRQVSLPKLNGICERIRLGCQTHQGIVDGAWYRDEAWLFHRIGCELERADQTTRLVDVKYYQLHGDAEIADDEDAPRPDIVWWNSLLRSASGYHAFRRRYPLTAGPADAAGFLLFDSDFPRSVRLSALSAFDRLRELEEDYGAPPGEALAAARAQLLDRFADRPKRLIGRPLHTYLDRLQQDLIDVAAALRARYFDPGG</sequence>
<dbReference type="InterPro" id="IPR007296">
    <property type="entry name" value="DUF403"/>
</dbReference>
<dbReference type="OrthoDB" id="9803532at2"/>
<dbReference type="RefSeq" id="WP_109251404.1">
    <property type="nucleotide sequence ID" value="NZ_QEXV01000001.1"/>
</dbReference>